<gene>
    <name evidence="8" type="primary">rpsT</name>
    <name evidence="10" type="ORF">SAMN02745206_00841</name>
</gene>
<keyword evidence="5 8" id="KW-0689">Ribosomal protein</keyword>
<organism evidence="10 11">
    <name type="scientific">Desulfacinum infernum DSM 9756</name>
    <dbReference type="NCBI Taxonomy" id="1121391"/>
    <lineage>
        <taxon>Bacteria</taxon>
        <taxon>Pseudomonadati</taxon>
        <taxon>Thermodesulfobacteriota</taxon>
        <taxon>Syntrophobacteria</taxon>
        <taxon>Syntrophobacterales</taxon>
        <taxon>Syntrophobacteraceae</taxon>
        <taxon>Desulfacinum</taxon>
    </lineage>
</organism>
<evidence type="ECO:0000256" key="4">
    <source>
        <dbReference type="ARBA" id="ARBA00022884"/>
    </source>
</evidence>
<dbReference type="PANTHER" id="PTHR33398:SF1">
    <property type="entry name" value="SMALL RIBOSOMAL SUBUNIT PROTEIN BS20C"/>
    <property type="match status" value="1"/>
</dbReference>
<dbReference type="NCBIfam" id="TIGR00029">
    <property type="entry name" value="S20"/>
    <property type="match status" value="1"/>
</dbReference>
<keyword evidence="6 8" id="KW-0687">Ribonucleoprotein</keyword>
<feature type="region of interest" description="Disordered" evidence="9">
    <location>
        <begin position="1"/>
        <end position="27"/>
    </location>
</feature>
<evidence type="ECO:0000313" key="10">
    <source>
        <dbReference type="EMBL" id="SHE79192.1"/>
    </source>
</evidence>
<dbReference type="SUPFAM" id="SSF46992">
    <property type="entry name" value="Ribosomal protein S20"/>
    <property type="match status" value="1"/>
</dbReference>
<dbReference type="GO" id="GO:0006412">
    <property type="term" value="P:translation"/>
    <property type="evidence" value="ECO:0007669"/>
    <property type="project" value="UniProtKB-UniRule"/>
</dbReference>
<name>A0A1M4WDZ3_9BACT</name>
<evidence type="ECO:0000256" key="7">
    <source>
        <dbReference type="ARBA" id="ARBA00035136"/>
    </source>
</evidence>
<dbReference type="FunFam" id="1.20.58.110:FF:000001">
    <property type="entry name" value="30S ribosomal protein S20"/>
    <property type="match status" value="1"/>
</dbReference>
<sequence>MANHKSALKRAKQSEIRRVRNRSRKTRMKTAIKALEEALKAQSLELAEQRFREASSIIAKTASKGTIHKNTASRKISRLARKVNALKAAQSA</sequence>
<dbReference type="Pfam" id="PF01649">
    <property type="entry name" value="Ribosomal_S20p"/>
    <property type="match status" value="1"/>
</dbReference>
<evidence type="ECO:0000256" key="8">
    <source>
        <dbReference type="HAMAP-Rule" id="MF_00500"/>
    </source>
</evidence>
<dbReference type="RefSeq" id="WP_073037261.1">
    <property type="nucleotide sequence ID" value="NZ_FQVB01000007.1"/>
</dbReference>
<dbReference type="InterPro" id="IPR002583">
    <property type="entry name" value="Ribosomal_bS20"/>
</dbReference>
<dbReference type="OrthoDB" id="9807974at2"/>
<dbReference type="InterPro" id="IPR036510">
    <property type="entry name" value="Ribosomal_bS20_sf"/>
</dbReference>
<dbReference type="GO" id="GO:0003735">
    <property type="term" value="F:structural constituent of ribosome"/>
    <property type="evidence" value="ECO:0007669"/>
    <property type="project" value="InterPro"/>
</dbReference>
<reference evidence="11" key="1">
    <citation type="submission" date="2016-11" db="EMBL/GenBank/DDBJ databases">
        <authorList>
            <person name="Varghese N."/>
            <person name="Submissions S."/>
        </authorList>
    </citation>
    <scope>NUCLEOTIDE SEQUENCE [LARGE SCALE GENOMIC DNA]</scope>
    <source>
        <strain evidence="11">DSM 9756</strain>
    </source>
</reference>
<evidence type="ECO:0000256" key="5">
    <source>
        <dbReference type="ARBA" id="ARBA00022980"/>
    </source>
</evidence>
<feature type="compositionally biased region" description="Basic residues" evidence="9">
    <location>
        <begin position="1"/>
        <end position="11"/>
    </location>
</feature>
<proteinExistence type="inferred from homology"/>
<keyword evidence="11" id="KW-1185">Reference proteome</keyword>
<dbReference type="PANTHER" id="PTHR33398">
    <property type="entry name" value="30S RIBOSOMAL PROTEIN S20"/>
    <property type="match status" value="1"/>
</dbReference>
<dbReference type="HAMAP" id="MF_00500">
    <property type="entry name" value="Ribosomal_bS20"/>
    <property type="match status" value="1"/>
</dbReference>
<evidence type="ECO:0000256" key="6">
    <source>
        <dbReference type="ARBA" id="ARBA00023274"/>
    </source>
</evidence>
<evidence type="ECO:0000256" key="3">
    <source>
        <dbReference type="ARBA" id="ARBA00022730"/>
    </source>
</evidence>
<keyword evidence="4 8" id="KW-0694">RNA-binding</keyword>
<protein>
    <recommendedName>
        <fullName evidence="7 8">Small ribosomal subunit protein bS20</fullName>
    </recommendedName>
</protein>
<keyword evidence="3 8" id="KW-0699">rRNA-binding</keyword>
<dbReference type="GO" id="GO:0070181">
    <property type="term" value="F:small ribosomal subunit rRNA binding"/>
    <property type="evidence" value="ECO:0007669"/>
    <property type="project" value="TreeGrafter"/>
</dbReference>
<evidence type="ECO:0000313" key="11">
    <source>
        <dbReference type="Proteomes" id="UP000184076"/>
    </source>
</evidence>
<comment type="function">
    <text evidence="1 8">Binds directly to 16S ribosomal RNA.</text>
</comment>
<comment type="similarity">
    <text evidence="2 8">Belongs to the bacterial ribosomal protein bS20 family.</text>
</comment>
<evidence type="ECO:0000256" key="2">
    <source>
        <dbReference type="ARBA" id="ARBA00007634"/>
    </source>
</evidence>
<dbReference type="Gene3D" id="1.20.58.110">
    <property type="entry name" value="Ribosomal protein S20"/>
    <property type="match status" value="1"/>
</dbReference>
<dbReference type="EMBL" id="FQVB01000007">
    <property type="protein sequence ID" value="SHE79192.1"/>
    <property type="molecule type" value="Genomic_DNA"/>
</dbReference>
<dbReference type="AlphaFoldDB" id="A0A1M4WDZ3"/>
<accession>A0A1M4WDZ3</accession>
<evidence type="ECO:0000256" key="9">
    <source>
        <dbReference type="SAM" id="MobiDB-lite"/>
    </source>
</evidence>
<evidence type="ECO:0000256" key="1">
    <source>
        <dbReference type="ARBA" id="ARBA00003134"/>
    </source>
</evidence>
<dbReference type="STRING" id="1121391.SAMN02745206_00841"/>
<dbReference type="GO" id="GO:0015935">
    <property type="term" value="C:small ribosomal subunit"/>
    <property type="evidence" value="ECO:0007669"/>
    <property type="project" value="TreeGrafter"/>
</dbReference>
<dbReference type="Proteomes" id="UP000184076">
    <property type="component" value="Unassembled WGS sequence"/>
</dbReference>